<comment type="caution">
    <text evidence="1">The sequence shown here is derived from an EMBL/GenBank/DDBJ whole genome shotgun (WGS) entry which is preliminary data.</text>
</comment>
<organism evidence="1 2">
    <name type="scientific">Portunus trituberculatus</name>
    <name type="common">Swimming crab</name>
    <name type="synonym">Neptunus trituberculatus</name>
    <dbReference type="NCBI Taxonomy" id="210409"/>
    <lineage>
        <taxon>Eukaryota</taxon>
        <taxon>Metazoa</taxon>
        <taxon>Ecdysozoa</taxon>
        <taxon>Arthropoda</taxon>
        <taxon>Crustacea</taxon>
        <taxon>Multicrustacea</taxon>
        <taxon>Malacostraca</taxon>
        <taxon>Eumalacostraca</taxon>
        <taxon>Eucarida</taxon>
        <taxon>Decapoda</taxon>
        <taxon>Pleocyemata</taxon>
        <taxon>Brachyura</taxon>
        <taxon>Eubrachyura</taxon>
        <taxon>Portunoidea</taxon>
        <taxon>Portunidae</taxon>
        <taxon>Portuninae</taxon>
        <taxon>Portunus</taxon>
    </lineage>
</organism>
<sequence length="129" mass="14134">MSLWWPRLGGVEGGRKEGHPPDLNDLPSLIPLTDLLLTLPHRHISDFGTYQYTEYCTTVVGPSWPDVAWITGWGRVDCRGGPLRKRICSVNLGPAVTVTEEQGTKGLIPARLGLATSNTTCIYSTDVFP</sequence>
<dbReference type="Proteomes" id="UP000324222">
    <property type="component" value="Unassembled WGS sequence"/>
</dbReference>
<name>A0A5B7CTZ2_PORTR</name>
<evidence type="ECO:0000313" key="2">
    <source>
        <dbReference type="Proteomes" id="UP000324222"/>
    </source>
</evidence>
<evidence type="ECO:0000313" key="1">
    <source>
        <dbReference type="EMBL" id="MPC12124.1"/>
    </source>
</evidence>
<proteinExistence type="predicted"/>
<reference evidence="1 2" key="1">
    <citation type="submission" date="2019-05" db="EMBL/GenBank/DDBJ databases">
        <title>Another draft genome of Portunus trituberculatus and its Hox gene families provides insights of decapod evolution.</title>
        <authorList>
            <person name="Jeong J.-H."/>
            <person name="Song I."/>
            <person name="Kim S."/>
            <person name="Choi T."/>
            <person name="Kim D."/>
            <person name="Ryu S."/>
            <person name="Kim W."/>
        </authorList>
    </citation>
    <scope>NUCLEOTIDE SEQUENCE [LARGE SCALE GENOMIC DNA]</scope>
    <source>
        <tissue evidence="1">Muscle</tissue>
    </source>
</reference>
<dbReference type="EMBL" id="VSRR010000199">
    <property type="protein sequence ID" value="MPC12124.1"/>
    <property type="molecule type" value="Genomic_DNA"/>
</dbReference>
<accession>A0A5B7CTZ2</accession>
<gene>
    <name evidence="1" type="ORF">E2C01_004801</name>
</gene>
<keyword evidence="2" id="KW-1185">Reference proteome</keyword>
<protein>
    <submittedName>
        <fullName evidence="1">Uncharacterized protein</fullName>
    </submittedName>
</protein>
<dbReference type="AlphaFoldDB" id="A0A5B7CTZ2"/>